<evidence type="ECO:0000256" key="2">
    <source>
        <dbReference type="SAM" id="SignalP"/>
    </source>
</evidence>
<dbReference type="KEGG" id="pyo:PY17X_1421100"/>
<dbReference type="VEuPathDB" id="PlasmoDB:PY17X_1421100"/>
<reference evidence="4" key="3">
    <citation type="submission" date="2014-05" db="EMBL/GenBank/DDBJ databases">
        <authorList>
            <person name="Aslett A.Martin."/>
            <person name="De Silva Nishadi"/>
        </authorList>
    </citation>
    <scope>NUCLEOTIDE SEQUENCE</scope>
    <source>
        <strain evidence="4">YM</strain>
    </source>
</reference>
<feature type="chain" id="PRO_5014501926" description="Protein kinase domain-containing protein" evidence="2">
    <location>
        <begin position="20"/>
        <end position="2151"/>
    </location>
</feature>
<proteinExistence type="predicted"/>
<dbReference type="VEuPathDB" id="PlasmoDB:PY01630"/>
<dbReference type="OMA" id="YEAKFQF"/>
<organism evidence="4 7">
    <name type="scientific">Plasmodium yoelii</name>
    <dbReference type="NCBI Taxonomy" id="5861"/>
    <lineage>
        <taxon>Eukaryota</taxon>
        <taxon>Sar</taxon>
        <taxon>Alveolata</taxon>
        <taxon>Apicomplexa</taxon>
        <taxon>Aconoidasida</taxon>
        <taxon>Haemosporida</taxon>
        <taxon>Plasmodiidae</taxon>
        <taxon>Plasmodium</taxon>
        <taxon>Plasmodium (Vinckeia)</taxon>
    </lineage>
</organism>
<reference evidence="5" key="4">
    <citation type="submission" date="2019-05" db="EMBL/GenBank/DDBJ databases">
        <authorList>
            <consortium name="Pathogen Informatics"/>
        </authorList>
    </citation>
    <scope>NUCLEOTIDE SEQUENCE</scope>
    <source>
        <strain evidence="5">17X</strain>
    </source>
</reference>
<dbReference type="GO" id="GO:0004672">
    <property type="term" value="F:protein kinase activity"/>
    <property type="evidence" value="ECO:0007669"/>
    <property type="project" value="InterPro"/>
</dbReference>
<dbReference type="PROSITE" id="PS50011">
    <property type="entry name" value="PROTEIN_KINASE_DOM"/>
    <property type="match status" value="1"/>
</dbReference>
<evidence type="ECO:0000313" key="6">
    <source>
        <dbReference type="Proteomes" id="UP000072874"/>
    </source>
</evidence>
<dbReference type="GeneID" id="3806714"/>
<reference evidence="6 7" key="1">
    <citation type="journal article" date="2014" name="BMC Biol.">
        <title>A comprehensive evaluation of rodent malaria parasite genomes and gene expression.</title>
        <authorList>
            <person name="Otto T.D."/>
            <person name="Bohme U."/>
            <person name="Jackson A.P."/>
            <person name="Hunt M."/>
            <person name="Franke-Fayard B."/>
            <person name="Hoeijmakers W.A."/>
            <person name="Religa A.A."/>
            <person name="Robertson L."/>
            <person name="Sanders M."/>
            <person name="Ogun S.A."/>
            <person name="Cunningham D."/>
            <person name="Erhart A."/>
            <person name="Billker O."/>
            <person name="Khan S.M."/>
            <person name="Stunnenberg H.G."/>
            <person name="Langhorne J."/>
            <person name="Holder A.A."/>
            <person name="Waters A.P."/>
            <person name="Newbold C.I."/>
            <person name="Pain A."/>
            <person name="Berriman M."/>
            <person name="Janse C.J."/>
        </authorList>
    </citation>
    <scope>NUCLEOTIDE SEQUENCE [LARGE SCALE GENOMIC DNA]</scope>
    <source>
        <strain evidence="5 6">17X</strain>
        <strain evidence="4 7">YM</strain>
    </source>
</reference>
<feature type="compositionally biased region" description="Basic and acidic residues" evidence="1">
    <location>
        <begin position="1065"/>
        <end position="1085"/>
    </location>
</feature>
<evidence type="ECO:0000313" key="4">
    <source>
        <dbReference type="EMBL" id="CDU20564.1"/>
    </source>
</evidence>
<evidence type="ECO:0000313" key="5">
    <source>
        <dbReference type="EMBL" id="VTZ81525.1"/>
    </source>
</evidence>
<dbReference type="Gene3D" id="1.10.510.10">
    <property type="entry name" value="Transferase(Phosphotransferase) domain 1"/>
    <property type="match status" value="1"/>
</dbReference>
<name>A0A077YBK9_PLAYE</name>
<gene>
    <name evidence="5" type="ORF">PY17X_1421100</name>
    <name evidence="4" type="ORF">PYYM_1422900</name>
</gene>
<evidence type="ECO:0000259" key="3">
    <source>
        <dbReference type="PROSITE" id="PS50011"/>
    </source>
</evidence>
<evidence type="ECO:0000256" key="1">
    <source>
        <dbReference type="SAM" id="MobiDB-lite"/>
    </source>
</evidence>
<dbReference type="InterPro" id="IPR000719">
    <property type="entry name" value="Prot_kinase_dom"/>
</dbReference>
<feature type="compositionally biased region" description="Polar residues" evidence="1">
    <location>
        <begin position="1042"/>
        <end position="1062"/>
    </location>
</feature>
<feature type="region of interest" description="Disordered" evidence="1">
    <location>
        <begin position="1112"/>
        <end position="1148"/>
    </location>
</feature>
<feature type="domain" description="Protein kinase" evidence="3">
    <location>
        <begin position="646"/>
        <end position="995"/>
    </location>
</feature>
<feature type="signal peptide" evidence="2">
    <location>
        <begin position="1"/>
        <end position="19"/>
    </location>
</feature>
<feature type="region of interest" description="Disordered" evidence="1">
    <location>
        <begin position="1041"/>
        <end position="1085"/>
    </location>
</feature>
<dbReference type="VEuPathDB" id="PlasmoDB:Py17XNL_001401059"/>
<dbReference type="Proteomes" id="UP000072904">
    <property type="component" value="Chromosome 14"/>
</dbReference>
<dbReference type="VEuPathDB" id="PlasmoDB:PYYM_1422900"/>
<evidence type="ECO:0000313" key="7">
    <source>
        <dbReference type="Proteomes" id="UP000072904"/>
    </source>
</evidence>
<dbReference type="RefSeq" id="XP_022812882.1">
    <property type="nucleotide sequence ID" value="XM_022957501.1"/>
</dbReference>
<dbReference type="Proteomes" id="UP000072874">
    <property type="component" value="Chromosome 14"/>
</dbReference>
<keyword evidence="2" id="KW-0732">Signal</keyword>
<dbReference type="OrthoDB" id="4062651at2759"/>
<dbReference type="VEuPathDB" id="PlasmoDB:PY01631"/>
<dbReference type="EMBL" id="LM993668">
    <property type="protein sequence ID" value="VTZ81525.1"/>
    <property type="molecule type" value="Genomic_DNA"/>
</dbReference>
<dbReference type="GO" id="GO:0005524">
    <property type="term" value="F:ATP binding"/>
    <property type="evidence" value="ECO:0007669"/>
    <property type="project" value="InterPro"/>
</dbReference>
<protein>
    <recommendedName>
        <fullName evidence="3">Protein kinase domain-containing protein</fullName>
    </recommendedName>
</protein>
<dbReference type="SUPFAM" id="SSF56112">
    <property type="entry name" value="Protein kinase-like (PK-like)"/>
    <property type="match status" value="1"/>
</dbReference>
<sequence length="2151" mass="257114">MRFICFMTKLLILNTVVLIFNRYIQNEKYEFSFFIYCFTKKNIQRNGFDGNSPQTNKKGSFESVKENPKIICLGNDNINNYVENGISSNNNECTFESDKKMQENRNPELHNINNNNNPYSYTQINSKSFNINNEYTNKEKGDKNKTEKIPIIYTSIDRIKRFSHIKGKLKLVYIRSFYDGNKKELYEGKFQFYKNNIIYVTTFAVVKNSLKYNFDKTDKWFSAYMNILQKNNYNITVRCKGIEKYYGSISFSNYELELFENLRKLLKSKLNITYDHLLYNLNNFYSAKRKFLEFINFRLIHPGFQFIVKTKNIYHDIESYNKNKEIFKKFNLSYDSISTSYRILIQKNFTKTAEDIFLLYVLLRDKLIESDESDEVIIFKTDDNNIFTYDKKYSEEIKILNTNFEIEILIGEDGYKNENIKHHFHLNDYYSLHLELQNKGVIKYDFIYTWLSKYFINNIKYKYFYLNFYNTRSFLNMENEFHDINFHVPTYYNFIEKNRKNYKVNETKTQNEALKTSNKINEPKEKHIKKTSINYDSPLGRNKIFARNFLGFYSNKEKVYTNSSKGDKTYIDDDLRDKIYDYEHEDIVGDIGMLDSYNSINIIGMFQGDYNDLFILNWLSGNNILCVVTPDHYKEIHYNTILSSYFTVLNKIKYGYDKNVFMISEDLKGLIINANFYPHYSNIKLFYNEENNDIFEEELKSYFLLIHFLLNSNNSPCRDYKNVKYFYDEQTFNIYNLDFISNTLFYLVSECALNLLNWDIPLGIINKNENYINVYIFNASLKYTPKKIHHHGFKLRILNNEDASKFSMPYNKSLIDNYDLKYDFFFKVASNIFILHSLGLVHRNIKADNYLSQIKKNINDQHVNVILRGFDNIIEEGGYGKFKGSYIYAAPEQINSYFNYSIYNLKSDIFSLGLSLSTIFLKRKFVHKYVENKIIPQEKDAKDILKINPLAQLWIKTGNLFTRGGFILFKRKIYLKVNVKVIEKQLSKKYIYEWFERKCSSISYNKLDELNNMFKTIQNIRRLNVNSKNYKYNEKRYYGNLGSKNLNQEQSPKMSTSGSSISHRFRADTKSSDSNDESKSNSNDDNRNYISFYPFNLELKCQNFKSDYRVNDQKSKDKSDDNNMDKQDSDILHFPKPKGKEYRNKNENEEIVINNSNKDDKNDETTMHNNKLFKEIDYTYLIDHNIKEYIKGCHNLKYGIMGTVMKVFSIEFEKYRPEIFDIYLLFKNKLIYLKNKESKNEDILSILHKISEPDINKILKEKIYSKFYNINKMVLLKTLIFYGYFTLHERLSYEFKMYELQNFPLNEDNEEIFETVIIKSMNRTDFNEFSNLLLIQDIYNNYQREVEYSNIHINLYIVRDAIYTIDTSQLYNIIKHDGVKKYRQIDFKNRMDFRLNKRKKKKLNQIIDNELNFSILNPDYKSIFHMKFEYKHPIINSFIIKVDNYIKRDMNINLAILLNEMFWGLKKNCKCINYTHMHAYYQDKNPILNYGNEQNRLIDLHKPIGNIFNNFSQNNVDISNVDIINPMDIHLDIVLRNSVHLIDKKILLDCGKKLKGENNIYMPNISSMRKNKTIKIKIGINSSMFFYLSFNLSLLRSQDIHLKNIIYYIYKKYKSKLDKKFSFPYIIGKENEKDIPFNCLMINENNTFFYNNVTKNFVKETSLNKLIFALYNVNIMDPSYIIKSSINYYNHRGNDSILLSIVTICNVIYHEQNENNNMNEYEYFLKKTDDIYFDDNRKDEYNNGINISKKEALKNIKKESKNIIKIIHKNSTYYYRAVNCLSFLNNEVITFHNDNNITNVFDKIIIQSSIIFENQTNKLRENHRNIYINKKTNFNIISNIINLQKYEDQMYTLSDFIYEIFHWAILNLQHNGENKCIYLYNRQNASMFDMVLGITTKDGRKFILYKHTEGLITFLFNNILKNQESNKYTSETLEMAIKLHNIQIYFILRGKTNQTYPFFSNIFKISKRSTQENVVKCLKQLKGKNVNLLGDVVNEDLYIPIKIKFMNKNIVYNMSKNIFYKLLYDFNNNKVDIGYRKELPIYALSNLYEIQNKFRFFFLNCLRHYIDIPTKLIKNDNLFSVKISQVFYENLNKENLIHKNNYSHTVDQIITYINNTFTDNVFTIDHCIPFLSNTITPGIYTYFIFKIFVFS</sequence>
<accession>A0A077YBK9</accession>
<dbReference type="EMBL" id="LK934642">
    <property type="protein sequence ID" value="CDU20564.1"/>
    <property type="molecule type" value="Genomic_DNA"/>
</dbReference>
<dbReference type="InterPro" id="IPR011009">
    <property type="entry name" value="Kinase-like_dom_sf"/>
</dbReference>
<reference evidence="5" key="2">
    <citation type="submission" date="2014-05" db="EMBL/GenBank/DDBJ databases">
        <authorList>
            <person name="Aslett M.A."/>
            <person name="De Silva N."/>
        </authorList>
    </citation>
    <scope>NUCLEOTIDE SEQUENCE</scope>
    <source>
        <strain evidence="5">17X</strain>
    </source>
</reference>